<feature type="transmembrane region" description="Helical" evidence="7">
    <location>
        <begin position="122"/>
        <end position="147"/>
    </location>
</feature>
<dbReference type="SUPFAM" id="SSF161098">
    <property type="entry name" value="MetI-like"/>
    <property type="match status" value="1"/>
</dbReference>
<organism evidence="9">
    <name type="scientific">freshwater metagenome</name>
    <dbReference type="NCBI Taxonomy" id="449393"/>
    <lineage>
        <taxon>unclassified sequences</taxon>
        <taxon>metagenomes</taxon>
        <taxon>ecological metagenomes</taxon>
    </lineage>
</organism>
<evidence type="ECO:0000256" key="7">
    <source>
        <dbReference type="SAM" id="Phobius"/>
    </source>
</evidence>
<keyword evidence="4 7" id="KW-0812">Transmembrane</keyword>
<evidence type="ECO:0000256" key="3">
    <source>
        <dbReference type="ARBA" id="ARBA00022475"/>
    </source>
</evidence>
<evidence type="ECO:0000256" key="4">
    <source>
        <dbReference type="ARBA" id="ARBA00022692"/>
    </source>
</evidence>
<dbReference type="PROSITE" id="PS50928">
    <property type="entry name" value="ABC_TM1"/>
    <property type="match status" value="1"/>
</dbReference>
<protein>
    <submittedName>
        <fullName evidence="9">Unannotated protein</fullName>
    </submittedName>
</protein>
<dbReference type="GO" id="GO:0055085">
    <property type="term" value="P:transmembrane transport"/>
    <property type="evidence" value="ECO:0007669"/>
    <property type="project" value="InterPro"/>
</dbReference>
<evidence type="ECO:0000256" key="5">
    <source>
        <dbReference type="ARBA" id="ARBA00022989"/>
    </source>
</evidence>
<evidence type="ECO:0000256" key="2">
    <source>
        <dbReference type="ARBA" id="ARBA00022448"/>
    </source>
</evidence>
<evidence type="ECO:0000256" key="6">
    <source>
        <dbReference type="ARBA" id="ARBA00023136"/>
    </source>
</evidence>
<evidence type="ECO:0000313" key="9">
    <source>
        <dbReference type="EMBL" id="CAB4628049.1"/>
    </source>
</evidence>
<dbReference type="Pfam" id="PF19300">
    <property type="entry name" value="BPD_transp_1_N"/>
    <property type="match status" value="1"/>
</dbReference>
<evidence type="ECO:0000313" key="12">
    <source>
        <dbReference type="EMBL" id="CAB5046580.1"/>
    </source>
</evidence>
<dbReference type="AlphaFoldDB" id="A0A6J6IVG0"/>
<keyword evidence="3" id="KW-1003">Cell membrane</keyword>
<dbReference type="EMBL" id="CAFBNZ010000020">
    <property type="protein sequence ID" value="CAB4967490.1"/>
    <property type="molecule type" value="Genomic_DNA"/>
</dbReference>
<dbReference type="GO" id="GO:0005886">
    <property type="term" value="C:plasma membrane"/>
    <property type="evidence" value="ECO:0007669"/>
    <property type="project" value="UniProtKB-SubCell"/>
</dbReference>
<dbReference type="InterPro" id="IPR035906">
    <property type="entry name" value="MetI-like_sf"/>
</dbReference>
<dbReference type="EMBL" id="CAEZVL010000054">
    <property type="protein sequence ID" value="CAB4628049.1"/>
    <property type="molecule type" value="Genomic_DNA"/>
</dbReference>
<keyword evidence="6 7" id="KW-0472">Membrane</keyword>
<dbReference type="EMBL" id="CAEZZV010000049">
    <property type="protein sequence ID" value="CAB4775787.1"/>
    <property type="molecule type" value="Genomic_DNA"/>
</dbReference>
<feature type="transmembrane region" description="Helical" evidence="7">
    <location>
        <begin position="306"/>
        <end position="332"/>
    </location>
</feature>
<dbReference type="InterPro" id="IPR045621">
    <property type="entry name" value="BPD_transp_1_N"/>
</dbReference>
<dbReference type="CDD" id="cd06261">
    <property type="entry name" value="TM_PBP2"/>
    <property type="match status" value="1"/>
</dbReference>
<dbReference type="Gene3D" id="1.10.3720.10">
    <property type="entry name" value="MetI-like"/>
    <property type="match status" value="1"/>
</dbReference>
<evidence type="ECO:0000313" key="11">
    <source>
        <dbReference type="EMBL" id="CAB4967490.1"/>
    </source>
</evidence>
<comment type="subcellular location">
    <subcellularLocation>
        <location evidence="1">Cell membrane</location>
        <topology evidence="1">Multi-pass membrane protein</topology>
    </subcellularLocation>
</comment>
<keyword evidence="2" id="KW-0813">Transport</keyword>
<feature type="transmembrane region" description="Helical" evidence="7">
    <location>
        <begin position="20"/>
        <end position="37"/>
    </location>
</feature>
<gene>
    <name evidence="9" type="ORF">UFOPK1960_00500</name>
    <name evidence="10" type="ORF">UFOPK2921_00527</name>
    <name evidence="11" type="ORF">UFOPK3889_00213</name>
    <name evidence="12" type="ORF">UFOPK4275_00372</name>
</gene>
<evidence type="ECO:0000259" key="8">
    <source>
        <dbReference type="PROSITE" id="PS50928"/>
    </source>
</evidence>
<dbReference type="PANTHER" id="PTHR43163">
    <property type="entry name" value="DIPEPTIDE TRANSPORT SYSTEM PERMEASE PROTEIN DPPB-RELATED"/>
    <property type="match status" value="1"/>
</dbReference>
<dbReference type="Pfam" id="PF00528">
    <property type="entry name" value="BPD_transp_1"/>
    <property type="match status" value="1"/>
</dbReference>
<accession>A0A6J6IVG0</accession>
<feature type="transmembrane region" description="Helical" evidence="7">
    <location>
        <begin position="159"/>
        <end position="183"/>
    </location>
</feature>
<feature type="domain" description="ABC transmembrane type-1" evidence="8">
    <location>
        <begin position="120"/>
        <end position="325"/>
    </location>
</feature>
<feature type="transmembrane region" description="Helical" evidence="7">
    <location>
        <begin position="255"/>
        <end position="281"/>
    </location>
</feature>
<name>A0A6J6IVG0_9ZZZZ</name>
<keyword evidence="5 7" id="KW-1133">Transmembrane helix</keyword>
<evidence type="ECO:0000313" key="10">
    <source>
        <dbReference type="EMBL" id="CAB4775787.1"/>
    </source>
</evidence>
<feature type="transmembrane region" description="Helical" evidence="7">
    <location>
        <begin position="203"/>
        <end position="224"/>
    </location>
</feature>
<evidence type="ECO:0000256" key="1">
    <source>
        <dbReference type="ARBA" id="ARBA00004651"/>
    </source>
</evidence>
<sequence>MTNTNEAVRYMFYFVARRTFFAVVLLFVVSVFTFWIFSALPADPAALTCGKNCRPEVIEANRVRLGYDKPFIEQYGSYMKGIFAGRTYGEDESGIHCSAPSLGYSYDRHECVSSLVAKTLPVTVSIAVGAFVLWMFFGIALGTLAALRRGKWPDHLATVFSVVGISFPSFFLGLLSVLIFVIWTKILPFPHYVGISENPMKWFTALILPWFVLALLSASTYIRLTRNGILEVMNEEFVRLGIAKGLPRKKLIVKYVLRAALTPIATIAGIDLAFLLGGAIVTESVFNLPGLGKLTIAAVVNSDLPILVATTLVSAVFIVIANAFVDIMYGFLDPRVRSK</sequence>
<reference evidence="9" key="1">
    <citation type="submission" date="2020-05" db="EMBL/GenBank/DDBJ databases">
        <authorList>
            <person name="Chiriac C."/>
            <person name="Salcher M."/>
            <person name="Ghai R."/>
            <person name="Kavagutti S V."/>
        </authorList>
    </citation>
    <scope>NUCLEOTIDE SEQUENCE</scope>
</reference>
<dbReference type="PANTHER" id="PTHR43163:SF6">
    <property type="entry name" value="DIPEPTIDE TRANSPORT SYSTEM PERMEASE PROTEIN DPPB-RELATED"/>
    <property type="match status" value="1"/>
</dbReference>
<dbReference type="EMBL" id="CAFBQJ010000045">
    <property type="protein sequence ID" value="CAB5046580.1"/>
    <property type="molecule type" value="Genomic_DNA"/>
</dbReference>
<dbReference type="InterPro" id="IPR000515">
    <property type="entry name" value="MetI-like"/>
</dbReference>
<proteinExistence type="predicted"/>